<proteinExistence type="predicted"/>
<dbReference type="InterPro" id="IPR036188">
    <property type="entry name" value="FAD/NAD-bd_sf"/>
</dbReference>
<dbReference type="EMBL" id="CAEZYR010000033">
    <property type="protein sequence ID" value="CAB4740573.1"/>
    <property type="molecule type" value="Genomic_DNA"/>
</dbReference>
<dbReference type="Pfam" id="PF13738">
    <property type="entry name" value="Pyr_redox_3"/>
    <property type="match status" value="1"/>
</dbReference>
<dbReference type="InterPro" id="IPR051209">
    <property type="entry name" value="FAD-bind_Monooxygenase_sf"/>
</dbReference>
<protein>
    <submittedName>
        <fullName evidence="2">Unannotated protein</fullName>
    </submittedName>
</protein>
<dbReference type="Gene3D" id="3.50.50.60">
    <property type="entry name" value="FAD/NAD(P)-binding domain"/>
    <property type="match status" value="3"/>
</dbReference>
<evidence type="ECO:0000313" key="3">
    <source>
        <dbReference type="EMBL" id="CAB5024071.1"/>
    </source>
</evidence>
<evidence type="ECO:0000313" key="2">
    <source>
        <dbReference type="EMBL" id="CAB4929294.1"/>
    </source>
</evidence>
<organism evidence="2">
    <name type="scientific">freshwater metagenome</name>
    <dbReference type="NCBI Taxonomy" id="449393"/>
    <lineage>
        <taxon>unclassified sequences</taxon>
        <taxon>metagenomes</taxon>
        <taxon>ecological metagenomes</taxon>
    </lineage>
</organism>
<accession>A0A6J7IG48</accession>
<dbReference type="EMBL" id="CAFBMH010000131">
    <property type="protein sequence ID" value="CAB4929294.1"/>
    <property type="molecule type" value="Genomic_DNA"/>
</dbReference>
<dbReference type="PANTHER" id="PTHR42877">
    <property type="entry name" value="L-ORNITHINE N(5)-MONOOXYGENASE-RELATED"/>
    <property type="match status" value="1"/>
</dbReference>
<dbReference type="PRINTS" id="PR00411">
    <property type="entry name" value="PNDRDTASEI"/>
</dbReference>
<name>A0A6J7IG48_9ZZZZ</name>
<dbReference type="SUPFAM" id="SSF51905">
    <property type="entry name" value="FAD/NAD(P)-binding domain"/>
    <property type="match status" value="2"/>
</dbReference>
<dbReference type="PANTHER" id="PTHR42877:SF4">
    <property type="entry name" value="FAD_NAD(P)-BINDING DOMAIN-CONTAINING PROTEIN-RELATED"/>
    <property type="match status" value="1"/>
</dbReference>
<sequence>MRNPHAAHAFSDDDAAIATFLEDVAIPALLCSLVHMTGDPSWVRERPLRQLPSSSDYQCGLTPDEQADIRRRAQPVIAAYRARACEPVALADELLHEMMSFLAGTPLVGRLAAVMFEDMQFAGGDNRAVTWADEIPADVKAATPVVVIGCGESGILAGIRLAQAGLSFTIVEKNDGPGGTWWENRYPGARVDVGSHQYCYSFEPSDHWSRYYCEQPELRDYFATVLDKYALGAHCRFGTSVTSLEWDEPASLWHVSVLRPDGAAETIDARFVISAVGSLNLPHLPEIPGMESFAGPSFHSARWPADLDVSGTRFALIGAGASGFQLAPSIADQVAQLSIYQRTAQWMFPNPVYRTTVPAGDRWALRHLPYYARWFRFMMTYPGIAAGTASYRCDPDYDDADGAAVNEGNAARRDQLEAWIRSQLEGRPDLIDKSIPDYPAMGKRILQDDGFWLQGLRKPNVELVRIGIDRVVPDGVVTDDGVHRPADIICYATGFHHNDFLAPMTVIGRNRVSLREQWGDEPTAYLGVTVPNFPNLFCLYGPGTNLAHSSSLFFHSEFQMSHAMEVIHLVLTRGAHAAEVRRGAHDEYAAWHQSEISQLVWAHPSITHSHYKNPAGKVFTLSPWPIDQYWELTKVLDPDAYELR</sequence>
<evidence type="ECO:0000313" key="1">
    <source>
        <dbReference type="EMBL" id="CAB4740573.1"/>
    </source>
</evidence>
<dbReference type="AlphaFoldDB" id="A0A6J7IG48"/>
<gene>
    <name evidence="1" type="ORF">UFOPK2754_01135</name>
    <name evidence="2" type="ORF">UFOPK3543_02560</name>
    <name evidence="3" type="ORF">UFOPK3967_02938</name>
</gene>
<reference evidence="2" key="1">
    <citation type="submission" date="2020-05" db="EMBL/GenBank/DDBJ databases">
        <authorList>
            <person name="Chiriac C."/>
            <person name="Salcher M."/>
            <person name="Ghai R."/>
            <person name="Kavagutti S V."/>
        </authorList>
    </citation>
    <scope>NUCLEOTIDE SEQUENCE</scope>
</reference>
<dbReference type="EMBL" id="CAFBOS010000273">
    <property type="protein sequence ID" value="CAB5024071.1"/>
    <property type="molecule type" value="Genomic_DNA"/>
</dbReference>
<dbReference type="PRINTS" id="PR00368">
    <property type="entry name" value="FADPNR"/>
</dbReference>